<feature type="region of interest" description="Disordered" evidence="1">
    <location>
        <begin position="1"/>
        <end position="24"/>
    </location>
</feature>
<protein>
    <submittedName>
        <fullName evidence="2">Uncharacterized protein</fullName>
    </submittedName>
</protein>
<proteinExistence type="predicted"/>
<evidence type="ECO:0000313" key="3">
    <source>
        <dbReference type="Proteomes" id="UP000613974"/>
    </source>
</evidence>
<evidence type="ECO:0000313" key="2">
    <source>
        <dbReference type="EMBL" id="GHI70010.1"/>
    </source>
</evidence>
<reference evidence="3" key="1">
    <citation type="submission" date="2023-07" db="EMBL/GenBank/DDBJ databases">
        <title>Whole genome shotgun sequence of Streptomyces nojiriensis NBRC 13794.</title>
        <authorList>
            <person name="Komaki H."/>
            <person name="Tamura T."/>
        </authorList>
    </citation>
    <scope>NUCLEOTIDE SEQUENCE [LARGE SCALE GENOMIC DNA]</scope>
    <source>
        <strain evidence="3">NBRC 13794</strain>
    </source>
</reference>
<dbReference type="EMBL" id="BNEC01000005">
    <property type="protein sequence ID" value="GHI70010.1"/>
    <property type="molecule type" value="Genomic_DNA"/>
</dbReference>
<accession>A0ABQ3SPD6</accession>
<sequence>MEQSGNQPGEPVHPGIGGSRQSGPLRCPLLGGAARVSLRFPALLRHVPSGPARPEALNGIVGQLRVAGRVMPALASAEEVLAGRLSAARTGRREAVGVSRKRPAPGRSAKGFRMCALVTVPIRGLDPVQAGLPKASRRMTVGVRSTEKGSSWPFEIS</sequence>
<evidence type="ECO:0000256" key="1">
    <source>
        <dbReference type="SAM" id="MobiDB-lite"/>
    </source>
</evidence>
<name>A0ABQ3SPD6_9ACTN</name>
<keyword evidence="3" id="KW-1185">Reference proteome</keyword>
<dbReference type="Proteomes" id="UP000613974">
    <property type="component" value="Unassembled WGS sequence"/>
</dbReference>
<gene>
    <name evidence="2" type="ORF">Snoj_39280</name>
</gene>
<organism evidence="2 3">
    <name type="scientific">Streptomyces nojiriensis</name>
    <dbReference type="NCBI Taxonomy" id="66374"/>
    <lineage>
        <taxon>Bacteria</taxon>
        <taxon>Bacillati</taxon>
        <taxon>Actinomycetota</taxon>
        <taxon>Actinomycetes</taxon>
        <taxon>Kitasatosporales</taxon>
        <taxon>Streptomycetaceae</taxon>
        <taxon>Streptomyces</taxon>
    </lineage>
</organism>
<comment type="caution">
    <text evidence="2">The sequence shown here is derived from an EMBL/GenBank/DDBJ whole genome shotgun (WGS) entry which is preliminary data.</text>
</comment>